<reference evidence="2 3" key="1">
    <citation type="submission" date="2019-01" db="EMBL/GenBank/DDBJ databases">
        <title>Nocardioides guangzhouensis sp. nov., an actinobacterium isolated from soil.</title>
        <authorList>
            <person name="Fu Y."/>
            <person name="Cai Y."/>
            <person name="Lin Z."/>
            <person name="Chen P."/>
        </authorList>
    </citation>
    <scope>NUCLEOTIDE SEQUENCE [LARGE SCALE GENOMIC DNA]</scope>
    <source>
        <strain evidence="2 3">130</strain>
    </source>
</reference>
<dbReference type="InterPro" id="IPR018247">
    <property type="entry name" value="EF_Hand_1_Ca_BS"/>
</dbReference>
<name>A0A4Q4YZG6_9ACTN</name>
<gene>
    <name evidence="2" type="ORF">EKO23_24500</name>
</gene>
<sequence length="280" mass="29192">MEYAFEGGELTDGQPQPSVFTTAMVEGLSTGAADRDRDGWVGLGELYEHVHDAVRSANPNQTPGMWAFGIQGNLVVARRGGAAGGPGAGSGAATDAATTAAGQHPPDRPVLEVPEEVSREQTRVGTRRSGLQTARHAVTWRRAALAAAITAVAVLVGFLLVPALREEGDSGIDEVPAAFEGTWSGAATVRDNGVAHLTISLTEGATRISVGSEGDGGSECLLGNLALTGGTESEIRASFAPVNKDCEDATVRLRLDDDRLRYYFEADEGGYPTSAVLTRE</sequence>
<evidence type="ECO:0000313" key="2">
    <source>
        <dbReference type="EMBL" id="RYP80650.1"/>
    </source>
</evidence>
<evidence type="ECO:0000256" key="1">
    <source>
        <dbReference type="SAM" id="MobiDB-lite"/>
    </source>
</evidence>
<dbReference type="AlphaFoldDB" id="A0A4Q4YZG6"/>
<feature type="compositionally biased region" description="Basic and acidic residues" evidence="1">
    <location>
        <begin position="105"/>
        <end position="122"/>
    </location>
</feature>
<feature type="region of interest" description="Disordered" evidence="1">
    <location>
        <begin position="81"/>
        <end position="128"/>
    </location>
</feature>
<organism evidence="2 3">
    <name type="scientific">Nocardioides guangzhouensis</name>
    <dbReference type="NCBI Taxonomy" id="2497878"/>
    <lineage>
        <taxon>Bacteria</taxon>
        <taxon>Bacillati</taxon>
        <taxon>Actinomycetota</taxon>
        <taxon>Actinomycetes</taxon>
        <taxon>Propionibacteriales</taxon>
        <taxon>Nocardioidaceae</taxon>
        <taxon>Nocardioides</taxon>
    </lineage>
</organism>
<dbReference type="Proteomes" id="UP000295198">
    <property type="component" value="Unassembled WGS sequence"/>
</dbReference>
<comment type="caution">
    <text evidence="2">The sequence shown here is derived from an EMBL/GenBank/DDBJ whole genome shotgun (WGS) entry which is preliminary data.</text>
</comment>
<dbReference type="RefSeq" id="WP_134721170.1">
    <property type="nucleotide sequence ID" value="NZ_SDKM01000095.1"/>
</dbReference>
<protein>
    <submittedName>
        <fullName evidence="2">Uncharacterized protein</fullName>
    </submittedName>
</protein>
<dbReference type="PROSITE" id="PS00018">
    <property type="entry name" value="EF_HAND_1"/>
    <property type="match status" value="1"/>
</dbReference>
<keyword evidence="3" id="KW-1185">Reference proteome</keyword>
<evidence type="ECO:0000313" key="3">
    <source>
        <dbReference type="Proteomes" id="UP000295198"/>
    </source>
</evidence>
<feature type="compositionally biased region" description="Low complexity" evidence="1">
    <location>
        <begin position="91"/>
        <end position="102"/>
    </location>
</feature>
<dbReference type="EMBL" id="SDKM01000095">
    <property type="protein sequence ID" value="RYP80650.1"/>
    <property type="molecule type" value="Genomic_DNA"/>
</dbReference>
<accession>A0A4Q4YZG6</accession>
<proteinExistence type="predicted"/>
<dbReference type="OrthoDB" id="491589at2"/>
<feature type="compositionally biased region" description="Gly residues" evidence="1">
    <location>
        <begin position="81"/>
        <end position="90"/>
    </location>
</feature>